<comment type="caution">
    <text evidence="1">The sequence shown here is derived from an EMBL/GenBank/DDBJ whole genome shotgun (WGS) entry which is preliminary data.</text>
</comment>
<dbReference type="EMBL" id="QJKB01000012">
    <property type="protein sequence ID" value="PXX38523.1"/>
    <property type="molecule type" value="Genomic_DNA"/>
</dbReference>
<protein>
    <submittedName>
        <fullName evidence="1">Uncharacterized protein</fullName>
    </submittedName>
</protein>
<proteinExistence type="predicted"/>
<accession>A0A318IU34</accession>
<organism evidence="1 2">
    <name type="scientific">Undibacterium pigrum</name>
    <dbReference type="NCBI Taxonomy" id="401470"/>
    <lineage>
        <taxon>Bacteria</taxon>
        <taxon>Pseudomonadati</taxon>
        <taxon>Pseudomonadota</taxon>
        <taxon>Betaproteobacteria</taxon>
        <taxon>Burkholderiales</taxon>
        <taxon>Oxalobacteraceae</taxon>
        <taxon>Undibacterium</taxon>
    </lineage>
</organism>
<sequence>MSDPDFVIRLNAGNAPRALTALDDKLDALHPSYTGHLCAEIAADVKKLRLSKDEFESSSDYQSRIAQMNNPVLHGQLRLSDTLAFVHHIRPSDVNYDADKSQMTGSFLFAGDQQLSSDKTQLLRSKILEETNTGISKGQARTESGISVHVTRYAYRVCALNIANTRSWQRNKHDYRDKFSFNIPADEARLAKGRLKTLFVGRLVPQFIQNYDGVISPTVGSMSESTYTGSALVFQLEQIWIYNQVTGRIYQKIMP</sequence>
<evidence type="ECO:0000313" key="1">
    <source>
        <dbReference type="EMBL" id="PXX38523.1"/>
    </source>
</evidence>
<keyword evidence="2" id="KW-1185">Reference proteome</keyword>
<dbReference type="AlphaFoldDB" id="A0A318IU34"/>
<dbReference type="Proteomes" id="UP000247792">
    <property type="component" value="Unassembled WGS sequence"/>
</dbReference>
<gene>
    <name evidence="1" type="ORF">DFR42_11235</name>
</gene>
<name>A0A318IU34_9BURK</name>
<reference evidence="1 2" key="1">
    <citation type="submission" date="2018-05" db="EMBL/GenBank/DDBJ databases">
        <title>Genomic Encyclopedia of Type Strains, Phase IV (KMG-IV): sequencing the most valuable type-strain genomes for metagenomic binning, comparative biology and taxonomic classification.</title>
        <authorList>
            <person name="Goeker M."/>
        </authorList>
    </citation>
    <scope>NUCLEOTIDE SEQUENCE [LARGE SCALE GENOMIC DNA]</scope>
    <source>
        <strain evidence="1 2">DSM 19792</strain>
    </source>
</reference>
<evidence type="ECO:0000313" key="2">
    <source>
        <dbReference type="Proteomes" id="UP000247792"/>
    </source>
</evidence>